<dbReference type="Proteomes" id="UP001214576">
    <property type="component" value="Unassembled WGS sequence"/>
</dbReference>
<dbReference type="EMBL" id="JAKZEL010000021">
    <property type="protein sequence ID" value="KAI4532914.1"/>
    <property type="molecule type" value="Genomic_DNA"/>
</dbReference>
<dbReference type="AlphaFoldDB" id="A0AAD4Y2R8"/>
<feature type="compositionally biased region" description="Low complexity" evidence="1">
    <location>
        <begin position="47"/>
        <end position="61"/>
    </location>
</feature>
<sequence length="214" mass="23156">MWPLTLPLQLQLCERAAVRWKEDEQSSPITISQGPGLDPGPCPDPQDPLLCPRLRPPRAGLAPPPPPQAQTRPPTLFFPQALVSAPSCPNHSNSKDPNVFLCSWSRRTKSEHPLVVRRSDGTSDVSQGQSFRGSALRSEAEQERETHEPDLSPGPACDADGSSPPAIEEQSVQHGGAGTPLGLGIEKLRQNRGQFEDALCQAWEQGCADDCALF</sequence>
<feature type="compositionally biased region" description="Basic and acidic residues" evidence="1">
    <location>
        <begin position="138"/>
        <end position="150"/>
    </location>
</feature>
<comment type="caution">
    <text evidence="2">The sequence shown here is derived from an EMBL/GenBank/DDBJ whole genome shotgun (WGS) entry which is preliminary data.</text>
</comment>
<keyword evidence="3" id="KW-1185">Reference proteome</keyword>
<evidence type="ECO:0000256" key="1">
    <source>
        <dbReference type="SAM" id="MobiDB-lite"/>
    </source>
</evidence>
<evidence type="ECO:0000313" key="3">
    <source>
        <dbReference type="Proteomes" id="UP001214576"/>
    </source>
</evidence>
<gene>
    <name evidence="2" type="ORF">MG293_017322</name>
</gene>
<feature type="region of interest" description="Disordered" evidence="1">
    <location>
        <begin position="23"/>
        <end position="74"/>
    </location>
</feature>
<protein>
    <submittedName>
        <fullName evidence="2">Uncharacterized protein</fullName>
    </submittedName>
</protein>
<proteinExistence type="predicted"/>
<accession>A0AAD4Y2R8</accession>
<feature type="region of interest" description="Disordered" evidence="1">
    <location>
        <begin position="112"/>
        <end position="180"/>
    </location>
</feature>
<feature type="compositionally biased region" description="Polar residues" evidence="1">
    <location>
        <begin position="122"/>
        <end position="132"/>
    </location>
</feature>
<evidence type="ECO:0000313" key="2">
    <source>
        <dbReference type="EMBL" id="KAI4532914.1"/>
    </source>
</evidence>
<organism evidence="2 3">
    <name type="scientific">Ovis ammon polii</name>
    <dbReference type="NCBI Taxonomy" id="230172"/>
    <lineage>
        <taxon>Eukaryota</taxon>
        <taxon>Metazoa</taxon>
        <taxon>Chordata</taxon>
        <taxon>Craniata</taxon>
        <taxon>Vertebrata</taxon>
        <taxon>Euteleostomi</taxon>
        <taxon>Mammalia</taxon>
        <taxon>Eutheria</taxon>
        <taxon>Laurasiatheria</taxon>
        <taxon>Artiodactyla</taxon>
        <taxon>Ruminantia</taxon>
        <taxon>Pecora</taxon>
        <taxon>Bovidae</taxon>
        <taxon>Caprinae</taxon>
        <taxon>Ovis</taxon>
    </lineage>
</organism>
<name>A0AAD4Y2R8_OVIAM</name>
<feature type="compositionally biased region" description="Basic and acidic residues" evidence="1">
    <location>
        <begin position="112"/>
        <end position="121"/>
    </location>
</feature>
<reference evidence="2" key="1">
    <citation type="submission" date="2022-03" db="EMBL/GenBank/DDBJ databases">
        <title>Genomic analyses of argali, domestic sheep and their hybrids provide insights into chromosomal evolution, heterosis and genetic basis of agronomic traits.</title>
        <authorList>
            <person name="Li M."/>
        </authorList>
    </citation>
    <scope>NUCLEOTIDE SEQUENCE</scope>
    <source>
        <strain evidence="2">CAU-MHL-2022a</strain>
        <tissue evidence="2">Skin</tissue>
    </source>
</reference>